<evidence type="ECO:0000313" key="19">
    <source>
        <dbReference type="Proteomes" id="UP000066321"/>
    </source>
</evidence>
<dbReference type="GO" id="GO:0002161">
    <property type="term" value="F:aminoacyl-tRNA deacylase activity"/>
    <property type="evidence" value="ECO:0007669"/>
    <property type="project" value="InterPro"/>
</dbReference>
<comment type="cofactor">
    <cofactor evidence="14">
        <name>Zn(2+)</name>
        <dbReference type="ChEBI" id="CHEBI:29105"/>
    </cofactor>
    <text evidence="14">Binds 1 zinc ion per subunit.</text>
</comment>
<dbReference type="InterPro" id="IPR010663">
    <property type="entry name" value="Znf_FPG/IleRS"/>
</dbReference>
<dbReference type="InterPro" id="IPR023585">
    <property type="entry name" value="Ile-tRNA-ligase_type1"/>
</dbReference>
<dbReference type="PATRIC" id="fig|1265350.3.peg.143"/>
<comment type="function">
    <text evidence="12 14">Catalyzes the attachment of isoleucine to tRNA(Ile). As IleRS can inadvertently accommodate and process structurally similar amino acids such as valine, to avoid such errors it has two additional distinct tRNA(Ile)-dependent editing activities. One activity is designated as 'pretransfer' editing and involves the hydrolysis of activated Val-AMP. The other activity is designated 'posttransfer' editing and involves deacylation of mischarged Val-tRNA(Ile).</text>
</comment>
<dbReference type="EMBL" id="CP009253">
    <property type="protein sequence ID" value="ALD15113.1"/>
    <property type="molecule type" value="Genomic_DNA"/>
</dbReference>
<dbReference type="SUPFAM" id="SSF52374">
    <property type="entry name" value="Nucleotidylyl transferase"/>
    <property type="match status" value="1"/>
</dbReference>
<dbReference type="KEGG" id="baph:IX46_00775"/>
<dbReference type="InterPro" id="IPR013155">
    <property type="entry name" value="M/V/L/I-tRNA-synth_anticd-bd"/>
</dbReference>
<keyword evidence="9 14" id="KW-0067">ATP-binding</keyword>
<evidence type="ECO:0000313" key="18">
    <source>
        <dbReference type="EMBL" id="ALD15113.1"/>
    </source>
</evidence>
<keyword evidence="7 14" id="KW-0547">Nucleotide-binding</keyword>
<evidence type="ECO:0000256" key="11">
    <source>
        <dbReference type="ARBA" id="ARBA00023146"/>
    </source>
</evidence>
<feature type="short sequence motif" description="'HIGH' region" evidence="14">
    <location>
        <begin position="58"/>
        <end position="68"/>
    </location>
</feature>
<dbReference type="GO" id="GO:0005829">
    <property type="term" value="C:cytosol"/>
    <property type="evidence" value="ECO:0007669"/>
    <property type="project" value="TreeGrafter"/>
</dbReference>
<evidence type="ECO:0000256" key="9">
    <source>
        <dbReference type="ARBA" id="ARBA00022840"/>
    </source>
</evidence>
<evidence type="ECO:0000256" key="3">
    <source>
        <dbReference type="ARBA" id="ARBA00011245"/>
    </source>
</evidence>
<evidence type="ECO:0000259" key="16">
    <source>
        <dbReference type="Pfam" id="PF06827"/>
    </source>
</evidence>
<evidence type="ECO:0000256" key="4">
    <source>
        <dbReference type="ARBA" id="ARBA00022490"/>
    </source>
</evidence>
<dbReference type="FunFam" id="1.10.730.20:FF:000001">
    <property type="entry name" value="Isoleucine--tRNA ligase"/>
    <property type="match status" value="1"/>
</dbReference>
<dbReference type="Pfam" id="PF00133">
    <property type="entry name" value="tRNA-synt_1"/>
    <property type="match status" value="1"/>
</dbReference>
<feature type="binding site" evidence="14">
    <location>
        <position position="902"/>
    </location>
    <ligand>
        <name>Zn(2+)</name>
        <dbReference type="ChEBI" id="CHEBI:29105"/>
    </ligand>
</feature>
<dbReference type="RefSeq" id="WP_053940125.1">
    <property type="nucleotide sequence ID" value="NZ_CP009253.1"/>
</dbReference>
<evidence type="ECO:0000256" key="1">
    <source>
        <dbReference type="ARBA" id="ARBA00004496"/>
    </source>
</evidence>
<evidence type="ECO:0000256" key="8">
    <source>
        <dbReference type="ARBA" id="ARBA00022833"/>
    </source>
</evidence>
<keyword evidence="10 14" id="KW-0648">Protein biosynthesis</keyword>
<keyword evidence="11 14" id="KW-0030">Aminoacyl-tRNA synthetase</keyword>
<evidence type="ECO:0000256" key="7">
    <source>
        <dbReference type="ARBA" id="ARBA00022741"/>
    </source>
</evidence>
<dbReference type="InterPro" id="IPR002300">
    <property type="entry name" value="aa-tRNA-synth_Ia"/>
</dbReference>
<dbReference type="CDD" id="cd00818">
    <property type="entry name" value="IleRS_core"/>
    <property type="match status" value="1"/>
</dbReference>
<organism evidence="18 19">
    <name type="scientific">Buchnera aphidicola</name>
    <name type="common">Aphis glycines</name>
    <dbReference type="NCBI Taxonomy" id="1265350"/>
    <lineage>
        <taxon>Bacteria</taxon>
        <taxon>Pseudomonadati</taxon>
        <taxon>Pseudomonadota</taxon>
        <taxon>Gammaproteobacteria</taxon>
        <taxon>Enterobacterales</taxon>
        <taxon>Erwiniaceae</taxon>
        <taxon>Buchnera</taxon>
    </lineage>
</organism>
<keyword evidence="4 14" id="KW-0963">Cytoplasm</keyword>
<keyword evidence="6 14" id="KW-0479">Metal-binding</keyword>
<dbReference type="SUPFAM" id="SSF50677">
    <property type="entry name" value="ValRS/IleRS/LeuRS editing domain"/>
    <property type="match status" value="1"/>
</dbReference>
<feature type="short sequence motif" description="'KMSKS' region" evidence="14">
    <location>
        <begin position="603"/>
        <end position="607"/>
    </location>
</feature>
<proteinExistence type="inferred from homology"/>
<dbReference type="EC" id="6.1.1.5" evidence="14"/>
<keyword evidence="5 14" id="KW-0436">Ligase</keyword>
<dbReference type="Pfam" id="PF06827">
    <property type="entry name" value="zf-FPG_IleRS"/>
    <property type="match status" value="1"/>
</dbReference>
<dbReference type="PANTHER" id="PTHR42765:SF1">
    <property type="entry name" value="ISOLEUCINE--TRNA LIGASE, MITOCHONDRIAL"/>
    <property type="match status" value="1"/>
</dbReference>
<evidence type="ECO:0000256" key="5">
    <source>
        <dbReference type="ARBA" id="ARBA00022598"/>
    </source>
</evidence>
<evidence type="ECO:0000256" key="6">
    <source>
        <dbReference type="ARBA" id="ARBA00022723"/>
    </source>
</evidence>
<feature type="domain" description="Aminoacyl-tRNA synthetase class Ia" evidence="15">
    <location>
        <begin position="28"/>
        <end position="642"/>
    </location>
</feature>
<comment type="catalytic activity">
    <reaction evidence="13 14">
        <text>tRNA(Ile) + L-isoleucine + ATP = L-isoleucyl-tRNA(Ile) + AMP + diphosphate</text>
        <dbReference type="Rhea" id="RHEA:11060"/>
        <dbReference type="Rhea" id="RHEA-COMP:9666"/>
        <dbReference type="Rhea" id="RHEA-COMP:9695"/>
        <dbReference type="ChEBI" id="CHEBI:30616"/>
        <dbReference type="ChEBI" id="CHEBI:33019"/>
        <dbReference type="ChEBI" id="CHEBI:58045"/>
        <dbReference type="ChEBI" id="CHEBI:78442"/>
        <dbReference type="ChEBI" id="CHEBI:78528"/>
        <dbReference type="ChEBI" id="CHEBI:456215"/>
        <dbReference type="EC" id="6.1.1.5"/>
    </reaction>
</comment>
<evidence type="ECO:0000256" key="12">
    <source>
        <dbReference type="ARBA" id="ARBA00025217"/>
    </source>
</evidence>
<dbReference type="STRING" id="1265350.IX46_00775"/>
<evidence type="ECO:0000259" key="15">
    <source>
        <dbReference type="Pfam" id="PF00133"/>
    </source>
</evidence>
<feature type="binding site" evidence="14">
    <location>
        <position position="562"/>
    </location>
    <ligand>
        <name>L-isoleucyl-5'-AMP</name>
        <dbReference type="ChEBI" id="CHEBI:178002"/>
    </ligand>
</feature>
<dbReference type="GO" id="GO:0000049">
    <property type="term" value="F:tRNA binding"/>
    <property type="evidence" value="ECO:0007669"/>
    <property type="project" value="InterPro"/>
</dbReference>
<feature type="binding site" evidence="14">
    <location>
        <position position="606"/>
    </location>
    <ligand>
        <name>ATP</name>
        <dbReference type="ChEBI" id="CHEBI:30616"/>
    </ligand>
</feature>
<accession>A0A0M4H395</accession>
<dbReference type="FunFam" id="3.40.50.620:FF:000042">
    <property type="entry name" value="Isoleucine--tRNA ligase"/>
    <property type="match status" value="1"/>
</dbReference>
<dbReference type="AlphaFoldDB" id="A0A0M4H395"/>
<dbReference type="Gene3D" id="3.40.50.620">
    <property type="entry name" value="HUPs"/>
    <property type="match status" value="2"/>
</dbReference>
<dbReference type="InterPro" id="IPR001412">
    <property type="entry name" value="aa-tRNA-synth_I_CS"/>
</dbReference>
<dbReference type="Proteomes" id="UP000066321">
    <property type="component" value="Chromosome"/>
</dbReference>
<comment type="similarity">
    <text evidence="2 14">Belongs to the class-I aminoacyl-tRNA synthetase family. IleS type 1 subfamily.</text>
</comment>
<dbReference type="InterPro" id="IPR050081">
    <property type="entry name" value="Ile-tRNA_ligase"/>
</dbReference>
<feature type="domain" description="Methionyl/Valyl/Leucyl/Isoleucyl-tRNA synthetase anticodon-binding" evidence="17">
    <location>
        <begin position="686"/>
        <end position="842"/>
    </location>
</feature>
<dbReference type="GO" id="GO:0008270">
    <property type="term" value="F:zinc ion binding"/>
    <property type="evidence" value="ECO:0007669"/>
    <property type="project" value="UniProtKB-UniRule"/>
</dbReference>
<feature type="binding site" evidence="14">
    <location>
        <position position="922"/>
    </location>
    <ligand>
        <name>Zn(2+)</name>
        <dbReference type="ChEBI" id="CHEBI:29105"/>
    </ligand>
</feature>
<dbReference type="HAMAP" id="MF_02002">
    <property type="entry name" value="Ile_tRNA_synth_type1"/>
    <property type="match status" value="1"/>
</dbReference>
<dbReference type="Pfam" id="PF08264">
    <property type="entry name" value="Anticodon_1"/>
    <property type="match status" value="1"/>
</dbReference>
<feature type="domain" description="Zinc finger FPG/IleRS-type" evidence="16">
    <location>
        <begin position="900"/>
        <end position="925"/>
    </location>
</feature>
<keyword evidence="8 14" id="KW-0862">Zinc</keyword>
<dbReference type="FunFam" id="3.40.50.620:FF:000048">
    <property type="entry name" value="Isoleucine--tRNA ligase"/>
    <property type="match status" value="1"/>
</dbReference>
<evidence type="ECO:0000256" key="10">
    <source>
        <dbReference type="ARBA" id="ARBA00022917"/>
    </source>
</evidence>
<dbReference type="PANTHER" id="PTHR42765">
    <property type="entry name" value="SOLEUCYL-TRNA SYNTHETASE"/>
    <property type="match status" value="1"/>
</dbReference>
<reference evidence="18 19" key="1">
    <citation type="journal article" date="2015" name="J Genomics">
        <title>Whole Genome Sequence of the Soybean Aphid Endosymbiont Buchnera aphidicola and Genetic Differentiation among Biotype-Specific Strains.</title>
        <authorList>
            <person name="Cassone B.J."/>
            <person name="Wenger J.A."/>
            <person name="Michel A.P."/>
        </authorList>
    </citation>
    <scope>NUCLEOTIDE SEQUENCE [LARGE SCALE GENOMIC DNA]</scope>
    <source>
        <strain evidence="18 19">BAg</strain>
    </source>
</reference>
<dbReference type="CDD" id="cd07960">
    <property type="entry name" value="Anticodon_Ia_Ile_BEm"/>
    <property type="match status" value="1"/>
</dbReference>
<dbReference type="SUPFAM" id="SSF47323">
    <property type="entry name" value="Anticodon-binding domain of a subclass of class I aminoacyl-tRNA synthetases"/>
    <property type="match status" value="1"/>
</dbReference>
<comment type="domain">
    <text evidence="14">IleRS has two distinct active sites: one for aminoacylation and one for editing. The misactivated valine is translocated from the active site to the editing site, which sterically excludes the correctly activated isoleucine. The single editing site contains two valyl binding pockets, one specific for each substrate (Val-AMP or Val-tRNA(Ile)).</text>
</comment>
<feature type="binding site" evidence="14">
    <location>
        <position position="905"/>
    </location>
    <ligand>
        <name>Zn(2+)</name>
        <dbReference type="ChEBI" id="CHEBI:29105"/>
    </ligand>
</feature>
<sequence>MYDYKKTLNLPKTKFSMRANLTQKEPIILKNWYENNLYQIIRKSKENKEIFLLHDGPPYANGNIHIGHAVNKILKDIIIKSKNLSGFDAPYIPSWDCHGLPIEQKVEEKIGTHKKKISTAIFQAKCRKYANNQVDKQKKDFIKLGVIGDWENPYLTMDYKNEANIINTLSKIIEKQYLYRDFKPVHWCLECQSSLSDAEIEYFDKKSDAIFVAMKSNDKKLKKILNTDILKEKEIYLPIWTTTPWTLPSSQAITVHPDFKYDVIETEKYNLILATGLVKSTLNSLNIKHWNYLISIKGKQLEGIKFLHPFLNNVSLPVILGKHVTLEVGTGAVHTSPDHGQDDYSICQKYNINTIDLINYKGDFKKNIHPKLDGINIFQSNKIIIKLLIEYNCLLHRESLHHSYPHCWRHKTPIIFRATPQWFIDINKNNLRFNTIEEIKKVAWIPQWGKSRIKEMIKKRPDWCISRQRKWGVPMSIFINKETGKIHPQNSIIMKKIVKQVEISGIQAWWNMDLKEILGEEHYLYDQIFDILDVWFESGNTHTSIQYKNKKNKKNYADMFLEGSDQHRGWFMSSLMISMLINKKAPYSEVLTHGFVVDGNGQKMSKSIGNTISPNDVIKTLGADVLRLWVASSNYSNDISISNEILKRTSDIYRRIRNTARFMLANINDFNPNTDIIPKEKMIYLDQWAIARTKIVQEDIIQLYNKYNFHGVIQKLMHFCSIDMGSFYLDIIKDRQYTLKKNSLERRSCQTAIYYIIHALVRWISPILSFTANEIWSYLPGKKSAYVFTEEWFNKLFELNIQMIFHHQFWNELIEIKNEINKFIEKAIKNKKINNSLEASITLYVTSETRKKLNILGDELKFLFLTSQVSVKDYKAAPTKTKKSVLFSKLKIALEKSNAKKCQRCWHYNIPINNNDEICMRCISNTQGNGERRIFI</sequence>
<dbReference type="OrthoDB" id="9810365at2"/>
<dbReference type="GO" id="GO:0004822">
    <property type="term" value="F:isoleucine-tRNA ligase activity"/>
    <property type="evidence" value="ECO:0007669"/>
    <property type="project" value="UniProtKB-UniRule"/>
</dbReference>
<dbReference type="NCBIfam" id="TIGR00392">
    <property type="entry name" value="ileS"/>
    <property type="match status" value="1"/>
</dbReference>
<dbReference type="InterPro" id="IPR033708">
    <property type="entry name" value="Anticodon_Ile_BEm"/>
</dbReference>
<dbReference type="PRINTS" id="PR00984">
    <property type="entry name" value="TRNASYNTHILE"/>
</dbReference>
<gene>
    <name evidence="14" type="primary">ileS</name>
    <name evidence="18" type="ORF">IX46_00775</name>
</gene>
<dbReference type="GO" id="GO:0005524">
    <property type="term" value="F:ATP binding"/>
    <property type="evidence" value="ECO:0007669"/>
    <property type="project" value="UniProtKB-UniRule"/>
</dbReference>
<evidence type="ECO:0000259" key="17">
    <source>
        <dbReference type="Pfam" id="PF08264"/>
    </source>
</evidence>
<comment type="subcellular location">
    <subcellularLocation>
        <location evidence="1 14">Cytoplasm</location>
    </subcellularLocation>
</comment>
<feature type="binding site" evidence="14">
    <location>
        <position position="919"/>
    </location>
    <ligand>
        <name>Zn(2+)</name>
        <dbReference type="ChEBI" id="CHEBI:29105"/>
    </ligand>
</feature>
<evidence type="ECO:0000256" key="14">
    <source>
        <dbReference type="HAMAP-Rule" id="MF_02002"/>
    </source>
</evidence>
<dbReference type="InterPro" id="IPR009080">
    <property type="entry name" value="tRNAsynth_Ia_anticodon-bd"/>
</dbReference>
<dbReference type="PROSITE" id="PS00178">
    <property type="entry name" value="AA_TRNA_LIGASE_I"/>
    <property type="match status" value="1"/>
</dbReference>
<dbReference type="Gene3D" id="1.10.730.20">
    <property type="match status" value="1"/>
</dbReference>
<protein>
    <recommendedName>
        <fullName evidence="14">Isoleucine--tRNA ligase</fullName>
        <ecNumber evidence="14">6.1.1.5</ecNumber>
    </recommendedName>
    <alternativeName>
        <fullName evidence="14">Isoleucyl-tRNA synthetase</fullName>
        <shortName evidence="14">IleRS</shortName>
    </alternativeName>
</protein>
<evidence type="ECO:0000256" key="13">
    <source>
        <dbReference type="ARBA" id="ARBA00048359"/>
    </source>
</evidence>
<dbReference type="InterPro" id="IPR002301">
    <property type="entry name" value="Ile-tRNA-ligase"/>
</dbReference>
<dbReference type="GO" id="GO:0006428">
    <property type="term" value="P:isoleucyl-tRNA aminoacylation"/>
    <property type="evidence" value="ECO:0007669"/>
    <property type="project" value="UniProtKB-UniRule"/>
</dbReference>
<name>A0A0M4H395_9GAMM</name>
<comment type="subunit">
    <text evidence="3 14">Monomer.</text>
</comment>
<evidence type="ECO:0000256" key="2">
    <source>
        <dbReference type="ARBA" id="ARBA00006887"/>
    </source>
</evidence>
<dbReference type="InterPro" id="IPR009008">
    <property type="entry name" value="Val/Leu/Ile-tRNA-synth_edit"/>
</dbReference>
<dbReference type="InterPro" id="IPR014729">
    <property type="entry name" value="Rossmann-like_a/b/a_fold"/>
</dbReference>